<protein>
    <submittedName>
        <fullName evidence="1">Uncharacterized protein</fullName>
    </submittedName>
</protein>
<proteinExistence type="predicted"/>
<organism evidence="1 2">
    <name type="scientific">Vitrella brassicaformis (strain CCMP3155)</name>
    <dbReference type="NCBI Taxonomy" id="1169540"/>
    <lineage>
        <taxon>Eukaryota</taxon>
        <taxon>Sar</taxon>
        <taxon>Alveolata</taxon>
        <taxon>Colpodellida</taxon>
        <taxon>Vitrellaceae</taxon>
        <taxon>Vitrella</taxon>
    </lineage>
</organism>
<evidence type="ECO:0000313" key="2">
    <source>
        <dbReference type="Proteomes" id="UP000041254"/>
    </source>
</evidence>
<sequence length="105" mass="11921">MLSAHERQGGIEDPEHYKQRRLSITYSHDVVRMNVALIDDTIRSSHEPSQPPSIMRSVACEEAMDVIEFLTRVADCTDKDASARFRVIDDKNDTGYTCLPPSVKR</sequence>
<dbReference type="Proteomes" id="UP000041254">
    <property type="component" value="Unassembled WGS sequence"/>
</dbReference>
<evidence type="ECO:0000313" key="1">
    <source>
        <dbReference type="EMBL" id="CEM11762.1"/>
    </source>
</evidence>
<name>A0A0G4FEY5_VITBC</name>
<dbReference type="AlphaFoldDB" id="A0A0G4FEY5"/>
<dbReference type="VEuPathDB" id="CryptoDB:Vbra_15207"/>
<dbReference type="OrthoDB" id="16464at2759"/>
<keyword evidence="2" id="KW-1185">Reference proteome</keyword>
<accession>A0A0G4FEY5</accession>
<reference evidence="1 2" key="1">
    <citation type="submission" date="2014-11" db="EMBL/GenBank/DDBJ databases">
        <authorList>
            <person name="Zhu J."/>
            <person name="Qi W."/>
            <person name="Song R."/>
        </authorList>
    </citation>
    <scope>NUCLEOTIDE SEQUENCE [LARGE SCALE GENOMIC DNA]</scope>
</reference>
<dbReference type="EMBL" id="CDMY01000424">
    <property type="protein sequence ID" value="CEM11762.1"/>
    <property type="molecule type" value="Genomic_DNA"/>
</dbReference>
<gene>
    <name evidence="1" type="ORF">Vbra_15207</name>
</gene>
<dbReference type="InParanoid" id="A0A0G4FEY5"/>